<dbReference type="EMBL" id="CP020814">
    <property type="protein sequence ID" value="ARK28986.1"/>
    <property type="molecule type" value="Genomic_DNA"/>
</dbReference>
<dbReference type="Proteomes" id="UP000193006">
    <property type="component" value="Chromosome"/>
</dbReference>
<keyword evidence="2" id="KW-1185">Reference proteome</keyword>
<sequence length="48" mass="5756">MRRQVTSFEELVLENKKQLLNDPVALEKIDERIDERKSKETTNQQEPK</sequence>
<evidence type="ECO:0008006" key="3">
    <source>
        <dbReference type="Google" id="ProtNLM"/>
    </source>
</evidence>
<dbReference type="STRING" id="199441.BkAM31D_03430"/>
<reference evidence="1 2" key="1">
    <citation type="submission" date="2017-04" db="EMBL/GenBank/DDBJ databases">
        <title>Bacillus krulwichiae AM31D Genome sequencing and assembly.</title>
        <authorList>
            <person name="Krulwich T.A."/>
            <person name="Anastor L."/>
            <person name="Ehrlich R."/>
            <person name="Ehrlich G.D."/>
            <person name="Janto B."/>
        </authorList>
    </citation>
    <scope>NUCLEOTIDE SEQUENCE [LARGE SCALE GENOMIC DNA]</scope>
    <source>
        <strain evidence="1 2">AM31D</strain>
    </source>
</reference>
<protein>
    <recommendedName>
        <fullName evidence="3">FbpB family small basic protein</fullName>
    </recommendedName>
</protein>
<evidence type="ECO:0000313" key="2">
    <source>
        <dbReference type="Proteomes" id="UP000193006"/>
    </source>
</evidence>
<dbReference type="Pfam" id="PF13040">
    <property type="entry name" value="Fur_reg_FbpB"/>
    <property type="match status" value="1"/>
</dbReference>
<dbReference type="AlphaFoldDB" id="A0A1X9M6B4"/>
<gene>
    <name evidence="1" type="ORF">BkAM31D_03430</name>
</gene>
<dbReference type="RefSeq" id="WP_084372356.1">
    <property type="nucleotide sequence ID" value="NZ_CP020814.1"/>
</dbReference>
<accession>A0A1X9M6B4</accession>
<organism evidence="1 2">
    <name type="scientific">Halalkalibacter krulwichiae</name>
    <dbReference type="NCBI Taxonomy" id="199441"/>
    <lineage>
        <taxon>Bacteria</taxon>
        <taxon>Bacillati</taxon>
        <taxon>Bacillota</taxon>
        <taxon>Bacilli</taxon>
        <taxon>Bacillales</taxon>
        <taxon>Bacillaceae</taxon>
        <taxon>Halalkalibacter</taxon>
    </lineage>
</organism>
<proteinExistence type="predicted"/>
<evidence type="ECO:0000313" key="1">
    <source>
        <dbReference type="EMBL" id="ARK28986.1"/>
    </source>
</evidence>
<dbReference type="InterPro" id="IPR025004">
    <property type="entry name" value="SenN/SenS"/>
</dbReference>
<dbReference type="KEGG" id="bkw:BkAM31D_03430"/>
<name>A0A1X9M6B4_9BACI</name>